<evidence type="ECO:0000259" key="4">
    <source>
        <dbReference type="PROSITE" id="PS50943"/>
    </source>
</evidence>
<keyword evidence="3" id="KW-0804">Transcription</keyword>
<protein>
    <submittedName>
        <fullName evidence="5">Uncharacterized HTH-type transcriptional regulator ydcN</fullName>
    </submittedName>
</protein>
<dbReference type="GO" id="GO:0003677">
    <property type="term" value="F:DNA binding"/>
    <property type="evidence" value="ECO:0007669"/>
    <property type="project" value="UniProtKB-KW"/>
</dbReference>
<dbReference type="SUPFAM" id="SSF47413">
    <property type="entry name" value="lambda repressor-like DNA-binding domains"/>
    <property type="match status" value="1"/>
</dbReference>
<dbReference type="GO" id="GO:0005829">
    <property type="term" value="C:cytosol"/>
    <property type="evidence" value="ECO:0007669"/>
    <property type="project" value="TreeGrafter"/>
</dbReference>
<name>F4N7E2_YEREN</name>
<dbReference type="EMBL" id="FR718762">
    <property type="protein sequence ID" value="CBX74000.1"/>
    <property type="molecule type" value="Genomic_DNA"/>
</dbReference>
<sequence>MEFDKKLCSIKSIATGVKMKELTRHIGNQLKNVRRERGWSLNQTAEQTGVSKAMLGQIERGESSPTVATLWKIASGLNVSFSQFLETPPAQSAALHRHGLLTTFNSETSGMRVVPLFPYDATLRMDMFVIDLDPGGCSESTPHEAGVIEHVIVIEGELILTVDGVTRTLTTGEALRFAADCPHGYRNESCHSVRFHDLIHYPHTRP</sequence>
<dbReference type="Pfam" id="PF07883">
    <property type="entry name" value="Cupin_2"/>
    <property type="match status" value="1"/>
</dbReference>
<keyword evidence="2" id="KW-0238">DNA-binding</keyword>
<reference evidence="5" key="1">
    <citation type="journal article" date="2011" name="BMC Genomics">
        <title>Shotgun sequencing of Yersinia enterocolitica strain W22703 (biotype 2, serotype O:9): genomic evidence for oscillation between invertebrates and mammals.</title>
        <authorList>
            <person name="Fuchs T.M."/>
            <person name="Brandt K."/>
            <person name="Starke M."/>
            <person name="Rattei T."/>
        </authorList>
    </citation>
    <scope>NUCLEOTIDE SEQUENCE</scope>
</reference>
<evidence type="ECO:0000313" key="5">
    <source>
        <dbReference type="EMBL" id="CBX74000.1"/>
    </source>
</evidence>
<organism evidence="5">
    <name type="scientific">Yersinia enterocolitica W22703</name>
    <dbReference type="NCBI Taxonomy" id="913028"/>
    <lineage>
        <taxon>Bacteria</taxon>
        <taxon>Pseudomonadati</taxon>
        <taxon>Pseudomonadota</taxon>
        <taxon>Gammaproteobacteria</taxon>
        <taxon>Enterobacterales</taxon>
        <taxon>Yersiniaceae</taxon>
        <taxon>Yersinia</taxon>
    </lineage>
</organism>
<keyword evidence="1" id="KW-0805">Transcription regulation</keyword>
<dbReference type="Pfam" id="PF01381">
    <property type="entry name" value="HTH_3"/>
    <property type="match status" value="1"/>
</dbReference>
<dbReference type="InterPro" id="IPR013096">
    <property type="entry name" value="Cupin_2"/>
</dbReference>
<dbReference type="SUPFAM" id="SSF51182">
    <property type="entry name" value="RmlC-like cupins"/>
    <property type="match status" value="1"/>
</dbReference>
<dbReference type="PANTHER" id="PTHR46797:SF23">
    <property type="entry name" value="HTH-TYPE TRANSCRIPTIONAL REGULATOR SUTR"/>
    <property type="match status" value="1"/>
</dbReference>
<gene>
    <name evidence="5" type="primary">ydcN</name>
    <name evidence="5" type="ORF">YEW_IJ36540</name>
</gene>
<dbReference type="CDD" id="cd02209">
    <property type="entry name" value="cupin_XRE_C"/>
    <property type="match status" value="1"/>
</dbReference>
<dbReference type="PROSITE" id="PS50943">
    <property type="entry name" value="HTH_CROC1"/>
    <property type="match status" value="1"/>
</dbReference>
<accession>F4N7E2</accession>
<evidence type="ECO:0000256" key="2">
    <source>
        <dbReference type="ARBA" id="ARBA00023125"/>
    </source>
</evidence>
<dbReference type="AlphaFoldDB" id="F4N7E2"/>
<evidence type="ECO:0000256" key="1">
    <source>
        <dbReference type="ARBA" id="ARBA00023015"/>
    </source>
</evidence>
<dbReference type="CDD" id="cd00093">
    <property type="entry name" value="HTH_XRE"/>
    <property type="match status" value="1"/>
</dbReference>
<dbReference type="SMART" id="SM00530">
    <property type="entry name" value="HTH_XRE"/>
    <property type="match status" value="1"/>
</dbReference>
<dbReference type="InterPro" id="IPR014710">
    <property type="entry name" value="RmlC-like_jellyroll"/>
</dbReference>
<proteinExistence type="predicted"/>
<dbReference type="InterPro" id="IPR050807">
    <property type="entry name" value="TransReg_Diox_bact_type"/>
</dbReference>
<dbReference type="GO" id="GO:0003700">
    <property type="term" value="F:DNA-binding transcription factor activity"/>
    <property type="evidence" value="ECO:0007669"/>
    <property type="project" value="TreeGrafter"/>
</dbReference>
<dbReference type="InterPro" id="IPR001387">
    <property type="entry name" value="Cro/C1-type_HTH"/>
</dbReference>
<dbReference type="Gene3D" id="1.10.260.40">
    <property type="entry name" value="lambda repressor-like DNA-binding domains"/>
    <property type="match status" value="1"/>
</dbReference>
<dbReference type="PANTHER" id="PTHR46797">
    <property type="entry name" value="HTH-TYPE TRANSCRIPTIONAL REGULATOR"/>
    <property type="match status" value="1"/>
</dbReference>
<feature type="domain" description="HTH cro/C1-type" evidence="4">
    <location>
        <begin position="30"/>
        <end position="84"/>
    </location>
</feature>
<dbReference type="InterPro" id="IPR010982">
    <property type="entry name" value="Lambda_DNA-bd_dom_sf"/>
</dbReference>
<dbReference type="InterPro" id="IPR011051">
    <property type="entry name" value="RmlC_Cupin_sf"/>
</dbReference>
<evidence type="ECO:0000256" key="3">
    <source>
        <dbReference type="ARBA" id="ARBA00023163"/>
    </source>
</evidence>
<dbReference type="Gene3D" id="2.60.120.10">
    <property type="entry name" value="Jelly Rolls"/>
    <property type="match status" value="1"/>
</dbReference>